<accession>A0ABR0X9R1</accession>
<dbReference type="PANTHER" id="PTHR36055">
    <property type="entry name" value="C2H2-LIKE ZINC FINGER PROTEIN"/>
    <property type="match status" value="1"/>
</dbReference>
<evidence type="ECO:0000256" key="2">
    <source>
        <dbReference type="SAM" id="MobiDB-lite"/>
    </source>
</evidence>
<feature type="region of interest" description="Disordered" evidence="2">
    <location>
        <begin position="309"/>
        <end position="353"/>
    </location>
</feature>
<evidence type="ECO:0000313" key="4">
    <source>
        <dbReference type="EMBL" id="KAK6155682.1"/>
    </source>
</evidence>
<evidence type="ECO:0000313" key="5">
    <source>
        <dbReference type="Proteomes" id="UP001318860"/>
    </source>
</evidence>
<dbReference type="PANTHER" id="PTHR36055:SF1">
    <property type="entry name" value="C2H2-LIKE ZINC FINGER PROTEIN"/>
    <property type="match status" value="1"/>
</dbReference>
<feature type="region of interest" description="Disordered" evidence="2">
    <location>
        <begin position="490"/>
        <end position="512"/>
    </location>
</feature>
<gene>
    <name evidence="4" type="ORF">DH2020_009930</name>
</gene>
<dbReference type="EMBL" id="JABTTQ020000005">
    <property type="protein sequence ID" value="KAK6155682.1"/>
    <property type="molecule type" value="Genomic_DNA"/>
</dbReference>
<organism evidence="4 5">
    <name type="scientific">Rehmannia glutinosa</name>
    <name type="common">Chinese foxglove</name>
    <dbReference type="NCBI Taxonomy" id="99300"/>
    <lineage>
        <taxon>Eukaryota</taxon>
        <taxon>Viridiplantae</taxon>
        <taxon>Streptophyta</taxon>
        <taxon>Embryophyta</taxon>
        <taxon>Tracheophyta</taxon>
        <taxon>Spermatophyta</taxon>
        <taxon>Magnoliopsida</taxon>
        <taxon>eudicotyledons</taxon>
        <taxon>Gunneridae</taxon>
        <taxon>Pentapetalae</taxon>
        <taxon>asterids</taxon>
        <taxon>lamiids</taxon>
        <taxon>Lamiales</taxon>
        <taxon>Orobanchaceae</taxon>
        <taxon>Rehmannieae</taxon>
        <taxon>Rehmannia</taxon>
    </lineage>
</organism>
<reference evidence="4 5" key="1">
    <citation type="journal article" date="2021" name="Comput. Struct. Biotechnol. J.">
        <title>De novo genome assembly of the potent medicinal plant Rehmannia glutinosa using nanopore technology.</title>
        <authorList>
            <person name="Ma L."/>
            <person name="Dong C."/>
            <person name="Song C."/>
            <person name="Wang X."/>
            <person name="Zheng X."/>
            <person name="Niu Y."/>
            <person name="Chen S."/>
            <person name="Feng W."/>
        </authorList>
    </citation>
    <scope>NUCLEOTIDE SEQUENCE [LARGE SCALE GENOMIC DNA]</scope>
    <source>
        <strain evidence="4">DH-2019</strain>
    </source>
</reference>
<evidence type="ECO:0000256" key="1">
    <source>
        <dbReference type="PROSITE-ProRule" id="PRU00042"/>
    </source>
</evidence>
<dbReference type="Proteomes" id="UP001318860">
    <property type="component" value="Unassembled WGS sequence"/>
</dbReference>
<keyword evidence="1" id="KW-0479">Metal-binding</keyword>
<feature type="region of interest" description="Disordered" evidence="2">
    <location>
        <begin position="442"/>
        <end position="469"/>
    </location>
</feature>
<sequence length="649" mass="72209">MPAAKLGTLNAMKSEEGNDSLDTFIRQAIGKEPLLPFTRTADSPVQWIQLLHALDQPDLPGWPLLTPVKVQMQKCEKCSREFCSTINYRRHIRVHRRSLNVNKDCHKNRDLLAAFWDKISLEQAMEVVSFDDVMLKEIPGSSLTMALASSLRKPGVWTLPQFYVKAGAALLDIIQAKPSRLPISSQELFSLLDDASERTFLCAGTAESVQKYVFDGETAKNCLELKNLVASTSFVFEQQLVKAWIVDKDAEALRCQKLLVEEEEAAQKRQAVLLEKKKQKKLRQKEQKVKEQFDGCSGDLDVNVDALDRPTSAEASGPPSPSDSNSNPPDMPTNLNSSSESMQPQSKELDENSDTQFDISSEHIKQGDSQATKLQMVGANGSRHLATNRWQNGTKIWTKKLKIDSDGENLKPPPSQGETNHQIEENNCEVIIGSISVTLKSSVAQQQDSRPDEAQDICSSEQKKNVSEKVTKANPVQFGNNRVASKHWRPVRHGETKSISPVDRGNEDSEGGAMLKKVHDRILSSERSEQSQSRDYDCDNGEQYHVLSNENVQRGYLPFSSTAAKEFLAELVHSYCAGWKEAISADHVTLVLSEPEPPGCSDVQLEPSTISNVSDPPENHLGRSIQVKLSKKPEKSVKIKYIPKQKAIA</sequence>
<feature type="domain" description="C2H2-type" evidence="3">
    <location>
        <begin position="73"/>
        <end position="95"/>
    </location>
</feature>
<proteinExistence type="predicted"/>
<name>A0ABR0X9R1_REHGL</name>
<dbReference type="PROSITE" id="PS50157">
    <property type="entry name" value="ZINC_FINGER_C2H2_2"/>
    <property type="match status" value="1"/>
</dbReference>
<feature type="compositionally biased region" description="Polar residues" evidence="2">
    <location>
        <begin position="333"/>
        <end position="346"/>
    </location>
</feature>
<keyword evidence="5" id="KW-1185">Reference proteome</keyword>
<dbReference type="PROSITE" id="PS00028">
    <property type="entry name" value="ZINC_FINGER_C2H2_1"/>
    <property type="match status" value="1"/>
</dbReference>
<protein>
    <recommendedName>
        <fullName evidence="3">C2H2-type domain-containing protein</fullName>
    </recommendedName>
</protein>
<keyword evidence="1" id="KW-0862">Zinc</keyword>
<keyword evidence="1" id="KW-0863">Zinc-finger</keyword>
<comment type="caution">
    <text evidence="4">The sequence shown here is derived from an EMBL/GenBank/DDBJ whole genome shotgun (WGS) entry which is preliminary data.</text>
</comment>
<dbReference type="InterPro" id="IPR013087">
    <property type="entry name" value="Znf_C2H2_type"/>
</dbReference>
<evidence type="ECO:0000259" key="3">
    <source>
        <dbReference type="PROSITE" id="PS50157"/>
    </source>
</evidence>